<evidence type="ECO:0000256" key="1">
    <source>
        <dbReference type="ARBA" id="ARBA00022679"/>
    </source>
</evidence>
<dbReference type="EC" id="2.3.1.-" evidence="5"/>
<dbReference type="AlphaFoldDB" id="A0ABD5IV78"/>
<feature type="domain" description="N-acetyltransferase" evidence="4">
    <location>
        <begin position="21"/>
        <end position="183"/>
    </location>
</feature>
<keyword evidence="2 5" id="KW-0012">Acyltransferase</keyword>
<dbReference type="RefSeq" id="WP_328217665.1">
    <property type="nucleotide sequence ID" value="NZ_JARTLI010000005.1"/>
</dbReference>
<dbReference type="Gene3D" id="3.40.630.30">
    <property type="match status" value="1"/>
</dbReference>
<dbReference type="InterPro" id="IPR016181">
    <property type="entry name" value="Acyl_CoA_acyltransferase"/>
</dbReference>
<dbReference type="FunFam" id="3.40.630.30:FF:000005">
    <property type="entry name" value="Ribosomal protein alanine acetyltransferase"/>
    <property type="match status" value="1"/>
</dbReference>
<protein>
    <submittedName>
        <fullName evidence="5">GNAT family N-acetyltransferase</fullName>
        <ecNumber evidence="5">2.3.1.-</ecNumber>
    </submittedName>
</protein>
<dbReference type="GO" id="GO:0016746">
    <property type="term" value="F:acyltransferase activity"/>
    <property type="evidence" value="ECO:0007669"/>
    <property type="project" value="UniProtKB-KW"/>
</dbReference>
<dbReference type="PROSITE" id="PS51186">
    <property type="entry name" value="GNAT"/>
    <property type="match status" value="1"/>
</dbReference>
<dbReference type="SUPFAM" id="SSF55729">
    <property type="entry name" value="Acyl-CoA N-acyltransferases (Nat)"/>
    <property type="match status" value="1"/>
</dbReference>
<dbReference type="Pfam" id="PF13302">
    <property type="entry name" value="Acetyltransf_3"/>
    <property type="match status" value="1"/>
</dbReference>
<evidence type="ECO:0000256" key="2">
    <source>
        <dbReference type="ARBA" id="ARBA00023315"/>
    </source>
</evidence>
<accession>A0ABD5IV78</accession>
<dbReference type="EMBL" id="JARTLI010000005">
    <property type="protein sequence ID" value="MED5051301.1"/>
    <property type="molecule type" value="Genomic_DNA"/>
</dbReference>
<sequence length="185" mass="21897">MMRVYETDRLRLRELDDTFAETVLRYYEKNRDFLQKWEADRQEHFFTLEYQANRLRQDLELAKAGNLLKLWLFRKDAGDEAPAIGCISFSHIIRGIFQSCILGYKLDQEEIKKGYITEALKKGIGIIFNEYRLHRIEAPIMPKNKASIQVVKKLGFECEGIAKKMLKVNGKWEDHIRWVLLNDQV</sequence>
<dbReference type="PANTHER" id="PTHR43792">
    <property type="entry name" value="GNAT FAMILY, PUTATIVE (AFU_ORTHOLOGUE AFUA_3G00765)-RELATED-RELATED"/>
    <property type="match status" value="1"/>
</dbReference>
<proteinExistence type="inferred from homology"/>
<evidence type="ECO:0000313" key="6">
    <source>
        <dbReference type="Proteomes" id="UP001339962"/>
    </source>
</evidence>
<organism evidence="5 6">
    <name type="scientific">Anoxybacteroides rupiense</name>
    <dbReference type="NCBI Taxonomy" id="311460"/>
    <lineage>
        <taxon>Bacteria</taxon>
        <taxon>Bacillati</taxon>
        <taxon>Bacillota</taxon>
        <taxon>Bacilli</taxon>
        <taxon>Bacillales</taxon>
        <taxon>Anoxybacillaceae</taxon>
        <taxon>Anoxybacteroides</taxon>
    </lineage>
</organism>
<dbReference type="PANTHER" id="PTHR43792:SF8">
    <property type="entry name" value="[RIBOSOMAL PROTEIN US5]-ALANINE N-ACETYLTRANSFERASE"/>
    <property type="match status" value="1"/>
</dbReference>
<dbReference type="Proteomes" id="UP001339962">
    <property type="component" value="Unassembled WGS sequence"/>
</dbReference>
<evidence type="ECO:0000313" key="5">
    <source>
        <dbReference type="EMBL" id="MED5051301.1"/>
    </source>
</evidence>
<reference evidence="5 6" key="1">
    <citation type="submission" date="2023-03" db="EMBL/GenBank/DDBJ databases">
        <title>Bacillus Genome Sequencing.</title>
        <authorList>
            <person name="Dunlap C."/>
        </authorList>
    </citation>
    <scope>NUCLEOTIDE SEQUENCE [LARGE SCALE GENOMIC DNA]</scope>
    <source>
        <strain evidence="5 6">NRS-38</strain>
    </source>
</reference>
<dbReference type="InterPro" id="IPR000182">
    <property type="entry name" value="GNAT_dom"/>
</dbReference>
<evidence type="ECO:0000256" key="3">
    <source>
        <dbReference type="ARBA" id="ARBA00038502"/>
    </source>
</evidence>
<dbReference type="InterPro" id="IPR051531">
    <property type="entry name" value="N-acetyltransferase"/>
</dbReference>
<comment type="caution">
    <text evidence="5">The sequence shown here is derived from an EMBL/GenBank/DDBJ whole genome shotgun (WGS) entry which is preliminary data.</text>
</comment>
<gene>
    <name evidence="5" type="ORF">P9850_05420</name>
</gene>
<name>A0ABD5IV78_9BACL</name>
<keyword evidence="1 5" id="KW-0808">Transferase</keyword>
<comment type="similarity">
    <text evidence="3">Belongs to the acetyltransferase family. RimJ subfamily.</text>
</comment>
<evidence type="ECO:0000259" key="4">
    <source>
        <dbReference type="PROSITE" id="PS51186"/>
    </source>
</evidence>